<comment type="caution">
    <text evidence="2">The sequence shown here is derived from an EMBL/GenBank/DDBJ whole genome shotgun (WGS) entry which is preliminary data.</text>
</comment>
<keyword evidence="1" id="KW-0732">Signal</keyword>
<sequence>MAIAVLTAAGGAVAAAPANAADTASMEGRVVDVSGKPIRNINVILSCSDIFAGAATNTDAQGRYSVITRSAEGCTLYFEDRNGITREDLEVPGGYTTERDPGTYAPRWYLNGDSKDTATVFTLPPYEVTRLSDTVLTSEGRKEFTETPTPALVGSPIVGGSLAVMSKPFTPYMDRWFYTWYRDGKPTRHWRSHFSTYMLTPADAGHAITVTVSGYAAGYVFATSEMSQPVSVPMLEFTSSPAPTIVGTATVGKWLGAEAGIWDPMPAEQSYQWYRSGVKISRATSRSYKLTGSDQGKTITVSVTGSGTGYIPITKTSAATVPVAKGTLVTTAPLIVGTKKVGHTLSKVRGSWTAGTEFKYQWYRSGKVIKSATRDTYKLTGLDSDKKITIAVTGTKAGYTTATRYSAAAQIAKGTLASKTPTISGTKKIGRTLTAKVGTWTSGTKFKYQWYRSGKAIKGADSRTYRLTTADRARSIKVRVTGSKTGYYTKTRYSASTSRIR</sequence>
<gene>
    <name evidence="2" type="ORF">LVY72_22610</name>
</gene>
<reference evidence="2" key="1">
    <citation type="submission" date="2022-01" db="EMBL/GenBank/DDBJ databases">
        <authorList>
            <person name="Jo J.-H."/>
            <person name="Im W.-T."/>
        </authorList>
    </citation>
    <scope>NUCLEOTIDE SEQUENCE</scope>
    <source>
        <strain evidence="2">I2-34</strain>
    </source>
</reference>
<protein>
    <recommendedName>
        <fullName evidence="4">Carboxypeptidase regulatory-like domain-containing protein</fullName>
    </recommendedName>
</protein>
<evidence type="ECO:0000256" key="1">
    <source>
        <dbReference type="SAM" id="SignalP"/>
    </source>
</evidence>
<name>A0ABS9LDF0_9MICC</name>
<proteinExistence type="predicted"/>
<dbReference type="RefSeq" id="WP_237826941.1">
    <property type="nucleotide sequence ID" value="NZ_JAKLTQ010000029.1"/>
</dbReference>
<dbReference type="InterPro" id="IPR008969">
    <property type="entry name" value="CarboxyPept-like_regulatory"/>
</dbReference>
<dbReference type="Gene3D" id="2.60.40.2700">
    <property type="match status" value="4"/>
</dbReference>
<feature type="chain" id="PRO_5046780226" description="Carboxypeptidase regulatory-like domain-containing protein" evidence="1">
    <location>
        <begin position="21"/>
        <end position="501"/>
    </location>
</feature>
<organism evidence="2 3">
    <name type="scientific">Arthrobacter hankyongi</name>
    <dbReference type="NCBI Taxonomy" id="2904801"/>
    <lineage>
        <taxon>Bacteria</taxon>
        <taxon>Bacillati</taxon>
        <taxon>Actinomycetota</taxon>
        <taxon>Actinomycetes</taxon>
        <taxon>Micrococcales</taxon>
        <taxon>Micrococcaceae</taxon>
        <taxon>Arthrobacter</taxon>
    </lineage>
</organism>
<feature type="signal peptide" evidence="1">
    <location>
        <begin position="1"/>
        <end position="20"/>
    </location>
</feature>
<dbReference type="SUPFAM" id="SSF49464">
    <property type="entry name" value="Carboxypeptidase regulatory domain-like"/>
    <property type="match status" value="1"/>
</dbReference>
<evidence type="ECO:0008006" key="4">
    <source>
        <dbReference type="Google" id="ProtNLM"/>
    </source>
</evidence>
<accession>A0ABS9LDF0</accession>
<evidence type="ECO:0000313" key="2">
    <source>
        <dbReference type="EMBL" id="MCG2624686.1"/>
    </source>
</evidence>
<dbReference type="EMBL" id="JAKLTQ010000029">
    <property type="protein sequence ID" value="MCG2624686.1"/>
    <property type="molecule type" value="Genomic_DNA"/>
</dbReference>
<keyword evidence="3" id="KW-1185">Reference proteome</keyword>
<evidence type="ECO:0000313" key="3">
    <source>
        <dbReference type="Proteomes" id="UP001165368"/>
    </source>
</evidence>
<dbReference type="Proteomes" id="UP001165368">
    <property type="component" value="Unassembled WGS sequence"/>
</dbReference>